<dbReference type="AlphaFoldDB" id="A0AAW2ZMC0"/>
<feature type="transmembrane region" description="Helical" evidence="1">
    <location>
        <begin position="89"/>
        <end position="114"/>
    </location>
</feature>
<reference evidence="2 3" key="1">
    <citation type="submission" date="2024-03" db="EMBL/GenBank/DDBJ databases">
        <title>The Acrasis kona genome and developmental transcriptomes reveal deep origins of eukaryotic multicellular pathways.</title>
        <authorList>
            <person name="Sheikh S."/>
            <person name="Fu C.-J."/>
            <person name="Brown M.W."/>
            <person name="Baldauf S.L."/>
        </authorList>
    </citation>
    <scope>NUCLEOTIDE SEQUENCE [LARGE SCALE GENOMIC DNA]</scope>
    <source>
        <strain evidence="2 3">ATCC MYA-3509</strain>
    </source>
</reference>
<keyword evidence="1" id="KW-0472">Membrane</keyword>
<keyword evidence="3" id="KW-1185">Reference proteome</keyword>
<evidence type="ECO:0000256" key="1">
    <source>
        <dbReference type="SAM" id="Phobius"/>
    </source>
</evidence>
<keyword evidence="1" id="KW-1133">Transmembrane helix</keyword>
<proteinExistence type="predicted"/>
<organism evidence="2 3">
    <name type="scientific">Acrasis kona</name>
    <dbReference type="NCBI Taxonomy" id="1008807"/>
    <lineage>
        <taxon>Eukaryota</taxon>
        <taxon>Discoba</taxon>
        <taxon>Heterolobosea</taxon>
        <taxon>Tetramitia</taxon>
        <taxon>Eutetramitia</taxon>
        <taxon>Acrasidae</taxon>
        <taxon>Acrasis</taxon>
    </lineage>
</organism>
<accession>A0AAW2ZMC0</accession>
<dbReference type="Proteomes" id="UP001431209">
    <property type="component" value="Unassembled WGS sequence"/>
</dbReference>
<dbReference type="EMBL" id="JAOPGA020001603">
    <property type="protein sequence ID" value="KAL0489817.1"/>
    <property type="molecule type" value="Genomic_DNA"/>
</dbReference>
<feature type="transmembrane region" description="Helical" evidence="1">
    <location>
        <begin position="126"/>
        <end position="153"/>
    </location>
</feature>
<evidence type="ECO:0000313" key="3">
    <source>
        <dbReference type="Proteomes" id="UP001431209"/>
    </source>
</evidence>
<feature type="transmembrane region" description="Helical" evidence="1">
    <location>
        <begin position="159"/>
        <end position="184"/>
    </location>
</feature>
<keyword evidence="1" id="KW-0812">Transmembrane</keyword>
<protein>
    <submittedName>
        <fullName evidence="2">Methionine synthase</fullName>
    </submittedName>
</protein>
<comment type="caution">
    <text evidence="2">The sequence shown here is derived from an EMBL/GenBank/DDBJ whole genome shotgun (WGS) entry which is preliminary data.</text>
</comment>
<name>A0AAW2ZMC0_9EUKA</name>
<sequence>MELSSPTTELELQGDDTLVGVQSPAVLESGTPVVESVHRTTSLRWRVVFATMCLFLVAGQTVCLAYHGVQLNTMLQNPNIFSDEDSYSLSLATYAIMVTFSALSVILGLSGLLLQFMGRRAITVLLHGLFAFLLLVFAVAEIAGCCVIIGAAAVNSTVYVVPTIILVIITFVIFFSITVSRMVIMHKENKLNPSDIM</sequence>
<gene>
    <name evidence="2" type="ORF">AKO1_009256</name>
</gene>
<feature type="transmembrane region" description="Helical" evidence="1">
    <location>
        <begin position="47"/>
        <end position="69"/>
    </location>
</feature>
<evidence type="ECO:0000313" key="2">
    <source>
        <dbReference type="EMBL" id="KAL0489817.1"/>
    </source>
</evidence>